<dbReference type="EMBL" id="JACHNU010000001">
    <property type="protein sequence ID" value="MBB4661929.1"/>
    <property type="molecule type" value="Genomic_DNA"/>
</dbReference>
<organism evidence="7 8">
    <name type="scientific">Conexibacter arvalis</name>
    <dbReference type="NCBI Taxonomy" id="912552"/>
    <lineage>
        <taxon>Bacteria</taxon>
        <taxon>Bacillati</taxon>
        <taxon>Actinomycetota</taxon>
        <taxon>Thermoleophilia</taxon>
        <taxon>Solirubrobacterales</taxon>
        <taxon>Conexibacteraceae</taxon>
        <taxon>Conexibacter</taxon>
    </lineage>
</organism>
<reference evidence="7 8" key="1">
    <citation type="submission" date="2020-08" db="EMBL/GenBank/DDBJ databases">
        <title>Genomic Encyclopedia of Archaeal and Bacterial Type Strains, Phase II (KMG-II): from individual species to whole genera.</title>
        <authorList>
            <person name="Goeker M."/>
        </authorList>
    </citation>
    <scope>NUCLEOTIDE SEQUENCE [LARGE SCALE GENOMIC DNA]</scope>
    <source>
        <strain evidence="7 8">DSM 23288</strain>
    </source>
</reference>
<dbReference type="PANTHER" id="PTHR22550">
    <property type="entry name" value="SPORE GERMINATION PROTEIN"/>
    <property type="match status" value="1"/>
</dbReference>
<dbReference type="PROSITE" id="PS50234">
    <property type="entry name" value="VWFA"/>
    <property type="match status" value="1"/>
</dbReference>
<feature type="transmembrane region" description="Helical" evidence="5">
    <location>
        <begin position="294"/>
        <end position="314"/>
    </location>
</feature>
<accession>A0A840IAK9</accession>
<keyword evidence="3 5" id="KW-1133">Transmembrane helix</keyword>
<comment type="caution">
    <text evidence="7">The sequence shown here is derived from an EMBL/GenBank/DDBJ whole genome shotgun (WGS) entry which is preliminary data.</text>
</comment>
<dbReference type="InterPro" id="IPR024163">
    <property type="entry name" value="Aerotolerance_reg_N"/>
</dbReference>
<evidence type="ECO:0000256" key="3">
    <source>
        <dbReference type="ARBA" id="ARBA00022989"/>
    </source>
</evidence>
<keyword evidence="4 5" id="KW-0472">Membrane</keyword>
<gene>
    <name evidence="7" type="ORF">BDZ31_001502</name>
</gene>
<feature type="domain" description="VWFA" evidence="6">
    <location>
        <begin position="92"/>
        <end position="281"/>
    </location>
</feature>
<keyword evidence="8" id="KW-1185">Reference proteome</keyword>
<proteinExistence type="predicted"/>
<dbReference type="Gene3D" id="3.40.50.410">
    <property type="entry name" value="von Willebrand factor, type A domain"/>
    <property type="match status" value="1"/>
</dbReference>
<name>A0A840IAK9_9ACTN</name>
<sequence length="321" mass="33724">MTVLALSFASPIWLLALLAVPAMIAVMAASRRRGRRYAVRFTGVAALKEAAATVPAWRRHLPAALLLAALAALALALAKPQRTVAVPIERASIMLVTDHSRSMMAEDVEPDRLTAAKRAAGRFLDRLPRTIRVGVTTYSDVPDGTQTPSTDHELVRRTIERQVADGGTATGDALQVALDTLQREQQDGLRIPAAIVLLSDGATTTGRDPVGVAHAAGEARVPVYTVALGTRDATVPNPGFGPPLLSVAPDPETLQAIADASGGRAFQAQDDQQLSEIYEALGSRLGTRDEQREVTAAFAVGGLLLLLAAGAASVRTSGRLP</sequence>
<dbReference type="AlphaFoldDB" id="A0A840IAK9"/>
<protein>
    <submittedName>
        <fullName evidence="7">Ca-activated chloride channel family protein</fullName>
    </submittedName>
</protein>
<dbReference type="InterPro" id="IPR036465">
    <property type="entry name" value="vWFA_dom_sf"/>
</dbReference>
<evidence type="ECO:0000259" key="6">
    <source>
        <dbReference type="PROSITE" id="PS50234"/>
    </source>
</evidence>
<feature type="transmembrane region" description="Helical" evidence="5">
    <location>
        <begin position="12"/>
        <end position="30"/>
    </location>
</feature>
<dbReference type="InterPro" id="IPR002035">
    <property type="entry name" value="VWF_A"/>
</dbReference>
<keyword evidence="1" id="KW-1003">Cell membrane</keyword>
<evidence type="ECO:0000313" key="7">
    <source>
        <dbReference type="EMBL" id="MBB4661929.1"/>
    </source>
</evidence>
<dbReference type="RefSeq" id="WP_183340510.1">
    <property type="nucleotide sequence ID" value="NZ_JACHNU010000001.1"/>
</dbReference>
<dbReference type="SMART" id="SM00327">
    <property type="entry name" value="VWA"/>
    <property type="match status" value="1"/>
</dbReference>
<evidence type="ECO:0000256" key="2">
    <source>
        <dbReference type="ARBA" id="ARBA00022692"/>
    </source>
</evidence>
<dbReference type="Pfam" id="PF00092">
    <property type="entry name" value="VWA"/>
    <property type="match status" value="1"/>
</dbReference>
<dbReference type="PANTHER" id="PTHR22550:SF5">
    <property type="entry name" value="LEUCINE ZIPPER PROTEIN 4"/>
    <property type="match status" value="1"/>
</dbReference>
<dbReference type="SUPFAM" id="SSF53300">
    <property type="entry name" value="vWA-like"/>
    <property type="match status" value="1"/>
</dbReference>
<dbReference type="Proteomes" id="UP000585272">
    <property type="component" value="Unassembled WGS sequence"/>
</dbReference>
<dbReference type="InterPro" id="IPR050768">
    <property type="entry name" value="UPF0353/GerABKA_families"/>
</dbReference>
<evidence type="ECO:0000256" key="4">
    <source>
        <dbReference type="ARBA" id="ARBA00023136"/>
    </source>
</evidence>
<evidence type="ECO:0000256" key="1">
    <source>
        <dbReference type="ARBA" id="ARBA00022475"/>
    </source>
</evidence>
<evidence type="ECO:0000313" key="8">
    <source>
        <dbReference type="Proteomes" id="UP000585272"/>
    </source>
</evidence>
<keyword evidence="2 5" id="KW-0812">Transmembrane</keyword>
<evidence type="ECO:0000256" key="5">
    <source>
        <dbReference type="SAM" id="Phobius"/>
    </source>
</evidence>
<dbReference type="Pfam" id="PF07584">
    <property type="entry name" value="BatA"/>
    <property type="match status" value="1"/>
</dbReference>